<dbReference type="SUPFAM" id="SSF51430">
    <property type="entry name" value="NAD(P)-linked oxidoreductase"/>
    <property type="match status" value="1"/>
</dbReference>
<dbReference type="CDD" id="cd19099">
    <property type="entry name" value="AKR_unchar"/>
    <property type="match status" value="1"/>
</dbReference>
<dbReference type="AlphaFoldDB" id="A0A6B0SVA4"/>
<dbReference type="PANTHER" id="PTHR43312">
    <property type="entry name" value="D-THREO-ALDOSE 1-DEHYDROGENASE"/>
    <property type="match status" value="1"/>
</dbReference>
<dbReference type="InterPro" id="IPR023210">
    <property type="entry name" value="NADP_OxRdtase_dom"/>
</dbReference>
<dbReference type="Pfam" id="PF00248">
    <property type="entry name" value="Aldo_ket_red"/>
    <property type="match status" value="1"/>
</dbReference>
<protein>
    <submittedName>
        <fullName evidence="2">Aldo/keto reductase</fullName>
    </submittedName>
</protein>
<dbReference type="EMBL" id="WUUS01000005">
    <property type="protein sequence ID" value="MXR41546.1"/>
    <property type="molecule type" value="Genomic_DNA"/>
</dbReference>
<reference evidence="2 3" key="1">
    <citation type="submission" date="2019-12" db="EMBL/GenBank/DDBJ databases">
        <title>Isolation and characterization of three novel carbon monoxide-oxidizing members of Halobacteria from salione crusts and soils.</title>
        <authorList>
            <person name="Myers M.R."/>
            <person name="King G.M."/>
        </authorList>
    </citation>
    <scope>NUCLEOTIDE SEQUENCE [LARGE SCALE GENOMIC DNA]</scope>
    <source>
        <strain evidence="2 3">WSA2</strain>
    </source>
</reference>
<dbReference type="OrthoDB" id="7238at2157"/>
<dbReference type="InterPro" id="IPR053135">
    <property type="entry name" value="AKR2_Oxidoreductase"/>
</dbReference>
<proteinExistence type="predicted"/>
<dbReference type="Gene3D" id="3.20.20.100">
    <property type="entry name" value="NADP-dependent oxidoreductase domain"/>
    <property type="match status" value="1"/>
</dbReference>
<evidence type="ECO:0000313" key="3">
    <source>
        <dbReference type="Proteomes" id="UP000437065"/>
    </source>
</evidence>
<evidence type="ECO:0000313" key="2">
    <source>
        <dbReference type="EMBL" id="MXR41546.1"/>
    </source>
</evidence>
<gene>
    <name evidence="2" type="ORF">GRX01_09370</name>
</gene>
<accession>A0A6B0SVA4</accession>
<dbReference type="RefSeq" id="WP_159666156.1">
    <property type="nucleotide sequence ID" value="NZ_WUUS01000005.1"/>
</dbReference>
<name>A0A6B0SVA4_9EURY</name>
<keyword evidence="3" id="KW-1185">Reference proteome</keyword>
<feature type="domain" description="NADP-dependent oxidoreductase" evidence="1">
    <location>
        <begin position="34"/>
        <end position="211"/>
    </location>
</feature>
<dbReference type="PANTHER" id="PTHR43312:SF1">
    <property type="entry name" value="NADP-DEPENDENT OXIDOREDUCTASE DOMAIN-CONTAINING PROTEIN"/>
    <property type="match status" value="1"/>
</dbReference>
<organism evidence="2 3">
    <name type="scientific">Halobaculum saliterrae</name>
    <dbReference type="NCBI Taxonomy" id="2073113"/>
    <lineage>
        <taxon>Archaea</taxon>
        <taxon>Methanobacteriati</taxon>
        <taxon>Methanobacteriota</taxon>
        <taxon>Stenosarchaea group</taxon>
        <taxon>Halobacteria</taxon>
        <taxon>Halobacteriales</taxon>
        <taxon>Haloferacaceae</taxon>
        <taxon>Halobaculum</taxon>
    </lineage>
</organism>
<dbReference type="Proteomes" id="UP000437065">
    <property type="component" value="Unassembled WGS sequence"/>
</dbReference>
<comment type="caution">
    <text evidence="2">The sequence shown here is derived from an EMBL/GenBank/DDBJ whole genome shotgun (WGS) entry which is preliminary data.</text>
</comment>
<dbReference type="InterPro" id="IPR036812">
    <property type="entry name" value="NAD(P)_OxRdtase_dom_sf"/>
</dbReference>
<sequence>MATSSGTWAYRDRFGDRFGRTYFRRFGPGVVSSVGLGTYLGDPTDAVDDRYREALIAGLEAGINLVDTASNYRCGRSERVVGEALGESSVDRDRVVVASKAGFLPFDGERPDDPGEYVRERFVDTGLVDPGDLAQGSHCIAPEFLNAMLDRSLDALAVDSIDCYYVHNPETQLTVRDREAVYDQLGAAFEALERRRAAGDVGGYGLATWEAFRVPADHDAALDLAEVLDRAEAAADRAGLDEHGFRAVQLPFNVRMADAFTRERHDPDGEDGPVSALEFCHREGLSAFAAASLGQGDLTGKGSIPESVEARLAGDSPAQRALNFARSAPAVTAALVGCSRVEHVREAVAAGTFDPLGASAFDAVFE</sequence>
<evidence type="ECO:0000259" key="1">
    <source>
        <dbReference type="Pfam" id="PF00248"/>
    </source>
</evidence>